<dbReference type="Pfam" id="PF13561">
    <property type="entry name" value="adh_short_C2"/>
    <property type="match status" value="1"/>
</dbReference>
<feature type="domain" description="Ketoreductase" evidence="3">
    <location>
        <begin position="6"/>
        <end position="194"/>
    </location>
</feature>
<dbReference type="PANTHER" id="PTHR42760">
    <property type="entry name" value="SHORT-CHAIN DEHYDROGENASES/REDUCTASES FAMILY MEMBER"/>
    <property type="match status" value="1"/>
</dbReference>
<dbReference type="PRINTS" id="PR00080">
    <property type="entry name" value="SDRFAMILY"/>
</dbReference>
<reference evidence="4" key="1">
    <citation type="submission" date="2018-05" db="EMBL/GenBank/DDBJ databases">
        <authorList>
            <person name="Lanie J.A."/>
            <person name="Ng W.-L."/>
            <person name="Kazmierczak K.M."/>
            <person name="Andrzejewski T.M."/>
            <person name="Davidsen T.M."/>
            <person name="Wayne K.J."/>
            <person name="Tettelin H."/>
            <person name="Glass J.I."/>
            <person name="Rusch D."/>
            <person name="Podicherti R."/>
            <person name="Tsui H.-C.T."/>
            <person name="Winkler M.E."/>
        </authorList>
    </citation>
    <scope>NUCLEOTIDE SEQUENCE</scope>
</reference>
<evidence type="ECO:0000256" key="2">
    <source>
        <dbReference type="ARBA" id="ARBA00023002"/>
    </source>
</evidence>
<dbReference type="GO" id="GO:0030497">
    <property type="term" value="P:fatty acid elongation"/>
    <property type="evidence" value="ECO:0007669"/>
    <property type="project" value="TreeGrafter"/>
</dbReference>
<dbReference type="NCBIfam" id="NF006072">
    <property type="entry name" value="PRK08217.1"/>
    <property type="match status" value="1"/>
</dbReference>
<dbReference type="FunFam" id="3.40.50.720:FF:000173">
    <property type="entry name" value="3-oxoacyl-[acyl-carrier protein] reductase"/>
    <property type="match status" value="1"/>
</dbReference>
<dbReference type="AlphaFoldDB" id="A0A381Y4U1"/>
<dbReference type="InterPro" id="IPR036291">
    <property type="entry name" value="NAD(P)-bd_dom_sf"/>
</dbReference>
<dbReference type="InterPro" id="IPR002347">
    <property type="entry name" value="SDR_fam"/>
</dbReference>
<dbReference type="EMBL" id="UINC01017391">
    <property type="protein sequence ID" value="SVA72038.1"/>
    <property type="molecule type" value="Genomic_DNA"/>
</dbReference>
<evidence type="ECO:0000313" key="4">
    <source>
        <dbReference type="EMBL" id="SVA72038.1"/>
    </source>
</evidence>
<dbReference type="SUPFAM" id="SSF51735">
    <property type="entry name" value="NAD(P)-binding Rossmann-fold domains"/>
    <property type="match status" value="1"/>
</dbReference>
<dbReference type="PRINTS" id="PR00081">
    <property type="entry name" value="GDHRDH"/>
</dbReference>
<dbReference type="PROSITE" id="PS00061">
    <property type="entry name" value="ADH_SHORT"/>
    <property type="match status" value="1"/>
</dbReference>
<gene>
    <name evidence="4" type="ORF">METZ01_LOCUS124892</name>
</gene>
<name>A0A381Y4U1_9ZZZZ</name>
<sequence>MDLLDKVIVITGAARGLGAAIARQIAAKGGKLALVDLEEKDLKATQSKCEELGVTARIYTADVADEQQVITLYERVVDEFGRLDVSINNAGILRDGLLVKTKESEITDKLSLEHWQAVIDVNLTGVFLCGREAAAQMILGGRGGCIINMASISRAGNFGQSNYAAAKAGVCALTVVWAKERARHDIRVNAIAPGTIKTEMTASMRPEMLEKIAAGGPLQRLGEPDEIAHTAIYILENDYVDGRVIEIDGGLRL</sequence>
<dbReference type="InterPro" id="IPR057326">
    <property type="entry name" value="KR_dom"/>
</dbReference>
<dbReference type="PANTHER" id="PTHR42760:SF135">
    <property type="entry name" value="BLL7886 PROTEIN"/>
    <property type="match status" value="1"/>
</dbReference>
<proteinExistence type="inferred from homology"/>
<organism evidence="4">
    <name type="scientific">marine metagenome</name>
    <dbReference type="NCBI Taxonomy" id="408172"/>
    <lineage>
        <taxon>unclassified sequences</taxon>
        <taxon>metagenomes</taxon>
        <taxon>ecological metagenomes</taxon>
    </lineage>
</organism>
<dbReference type="GO" id="GO:0016616">
    <property type="term" value="F:oxidoreductase activity, acting on the CH-OH group of donors, NAD or NADP as acceptor"/>
    <property type="evidence" value="ECO:0007669"/>
    <property type="project" value="UniProtKB-ARBA"/>
</dbReference>
<keyword evidence="2" id="KW-0560">Oxidoreductase</keyword>
<protein>
    <recommendedName>
        <fullName evidence="3">Ketoreductase domain-containing protein</fullName>
    </recommendedName>
</protein>
<evidence type="ECO:0000259" key="3">
    <source>
        <dbReference type="SMART" id="SM00822"/>
    </source>
</evidence>
<accession>A0A381Y4U1</accession>
<dbReference type="InterPro" id="IPR020904">
    <property type="entry name" value="Sc_DH/Rdtase_CS"/>
</dbReference>
<dbReference type="Gene3D" id="3.40.50.720">
    <property type="entry name" value="NAD(P)-binding Rossmann-like Domain"/>
    <property type="match status" value="1"/>
</dbReference>
<evidence type="ECO:0000256" key="1">
    <source>
        <dbReference type="ARBA" id="ARBA00006484"/>
    </source>
</evidence>
<dbReference type="SMART" id="SM00822">
    <property type="entry name" value="PKS_KR"/>
    <property type="match status" value="1"/>
</dbReference>
<comment type="similarity">
    <text evidence="1">Belongs to the short-chain dehydrogenases/reductases (SDR) family.</text>
</comment>